<name>A0ABP9KH32_9SPHN</name>
<feature type="coiled-coil region" evidence="1">
    <location>
        <begin position="18"/>
        <end position="45"/>
    </location>
</feature>
<keyword evidence="1" id="KW-0175">Coiled coil</keyword>
<dbReference type="EMBL" id="BAABHV010000017">
    <property type="protein sequence ID" value="GAA5058275.1"/>
    <property type="molecule type" value="Genomic_DNA"/>
</dbReference>
<sequence>MDRGTMKRTAAAIAALDFADENRRLAEIEEEIAATESAIRTATSRCEAIATAIAEKSSMDGKAVAAALMERTDATIASYAARDESSLREESASLRAGMKELQHSAEDLRSELSRVRAEAQSRVARAIKPLVDELLAEQQDLARQMVAGFATISALDAGFGGAMAARGAMEKAVAGIAGQDRLIPWRRSEAVPSEILDLFRGIDGGQALRARCPSEIMLP</sequence>
<protein>
    <submittedName>
        <fullName evidence="2">Uncharacterized protein</fullName>
    </submittedName>
</protein>
<organism evidence="2 3">
    <name type="scientific">Erythrobacter westpacificensis</name>
    <dbReference type="NCBI Taxonomy" id="1055231"/>
    <lineage>
        <taxon>Bacteria</taxon>
        <taxon>Pseudomonadati</taxon>
        <taxon>Pseudomonadota</taxon>
        <taxon>Alphaproteobacteria</taxon>
        <taxon>Sphingomonadales</taxon>
        <taxon>Erythrobacteraceae</taxon>
        <taxon>Erythrobacter/Porphyrobacter group</taxon>
        <taxon>Erythrobacter</taxon>
    </lineage>
</organism>
<evidence type="ECO:0000313" key="2">
    <source>
        <dbReference type="EMBL" id="GAA5058275.1"/>
    </source>
</evidence>
<dbReference type="Proteomes" id="UP001500518">
    <property type="component" value="Unassembled WGS sequence"/>
</dbReference>
<accession>A0ABP9KH32</accession>
<gene>
    <name evidence="2" type="ORF">GCM10023208_24600</name>
</gene>
<comment type="caution">
    <text evidence="2">The sequence shown here is derived from an EMBL/GenBank/DDBJ whole genome shotgun (WGS) entry which is preliminary data.</text>
</comment>
<evidence type="ECO:0000256" key="1">
    <source>
        <dbReference type="SAM" id="Coils"/>
    </source>
</evidence>
<reference evidence="3" key="1">
    <citation type="journal article" date="2019" name="Int. J. Syst. Evol. Microbiol.">
        <title>The Global Catalogue of Microorganisms (GCM) 10K type strain sequencing project: providing services to taxonomists for standard genome sequencing and annotation.</title>
        <authorList>
            <consortium name="The Broad Institute Genomics Platform"/>
            <consortium name="The Broad Institute Genome Sequencing Center for Infectious Disease"/>
            <person name="Wu L."/>
            <person name="Ma J."/>
        </authorList>
    </citation>
    <scope>NUCLEOTIDE SEQUENCE [LARGE SCALE GENOMIC DNA]</scope>
    <source>
        <strain evidence="3">JCM 18014</strain>
    </source>
</reference>
<proteinExistence type="predicted"/>
<keyword evidence="3" id="KW-1185">Reference proteome</keyword>
<evidence type="ECO:0000313" key="3">
    <source>
        <dbReference type="Proteomes" id="UP001500518"/>
    </source>
</evidence>